<keyword evidence="1" id="KW-0175">Coiled coil</keyword>
<evidence type="ECO:0000256" key="1">
    <source>
        <dbReference type="ARBA" id="ARBA00023054"/>
    </source>
</evidence>
<gene>
    <name evidence="4" type="ORF">FOZ60_007069</name>
</gene>
<dbReference type="SUPFAM" id="SSF49599">
    <property type="entry name" value="TRAF domain-like"/>
    <property type="match status" value="2"/>
</dbReference>
<evidence type="ECO:0000313" key="5">
    <source>
        <dbReference type="Proteomes" id="UP000541610"/>
    </source>
</evidence>
<feature type="domain" description="MATH" evidence="3">
    <location>
        <begin position="23"/>
        <end position="148"/>
    </location>
</feature>
<evidence type="ECO:0000256" key="2">
    <source>
        <dbReference type="SAM" id="MobiDB-lite"/>
    </source>
</evidence>
<accession>A0A7J6NMB1</accession>
<proteinExistence type="predicted"/>
<evidence type="ECO:0000313" key="4">
    <source>
        <dbReference type="EMBL" id="KAF4684988.1"/>
    </source>
</evidence>
<dbReference type="PROSITE" id="PS50144">
    <property type="entry name" value="MATH"/>
    <property type="match status" value="1"/>
</dbReference>
<dbReference type="PANTHER" id="PTHR46236:SF35">
    <property type="entry name" value="MATH DOMAIN-CONTAINING PROTEIN"/>
    <property type="match status" value="1"/>
</dbReference>
<protein>
    <recommendedName>
        <fullName evidence="3">MATH domain-containing protein</fullName>
    </recommendedName>
</protein>
<name>A0A7J6NMB1_PEROL</name>
<dbReference type="InterPro" id="IPR008974">
    <property type="entry name" value="TRAF-like"/>
</dbReference>
<dbReference type="PANTHER" id="PTHR46236">
    <property type="entry name" value="TRAF-LIKE SUPERFAMILY PROTEIN"/>
    <property type="match status" value="1"/>
</dbReference>
<dbReference type="InterPro" id="IPR002083">
    <property type="entry name" value="MATH/TRAF_dom"/>
</dbReference>
<sequence>MAPPSQREMTARGVIASSRDAGLSELIFRVDDTEYKVGECIRSPTKQCGSFHHRLLIYPVGKEKKGLDVFLERVSTDGEGGREPSIHIAFEISVINQREERKTITRFDLKSFGKNEDSGWRNLLGGVKTSDREDFVDEEGNIVIRARVYLINQKFVEQYRRFALMPAQRLVVGTGGCEEFKIEGVSDFEKGEVIRLKPIWMGNYRIQVAAYPAGHLGHPDSREALAVYVHVLARKDAEARRPLKLKLTVVNHKRLTDSMRWVGTLPLTDAGDDNWGPNLLMSVREMRDEHLGWLDDNGALVLKLSATPADEGRDPLSLTNQQGLPLPSKPTKRTLVGSGEASEASPKKMKSDS</sequence>
<dbReference type="EMBL" id="JABANP010000283">
    <property type="protein sequence ID" value="KAF4684988.1"/>
    <property type="molecule type" value="Genomic_DNA"/>
</dbReference>
<evidence type="ECO:0000259" key="3">
    <source>
        <dbReference type="PROSITE" id="PS50144"/>
    </source>
</evidence>
<feature type="region of interest" description="Disordered" evidence="2">
    <location>
        <begin position="309"/>
        <end position="353"/>
    </location>
</feature>
<reference evidence="4 5" key="1">
    <citation type="submission" date="2020-04" db="EMBL/GenBank/DDBJ databases">
        <title>Perkinsus olseni comparative genomics.</title>
        <authorList>
            <person name="Bogema D.R."/>
        </authorList>
    </citation>
    <scope>NUCLEOTIDE SEQUENCE [LARGE SCALE GENOMIC DNA]</scope>
    <source>
        <strain evidence="4">00978-12</strain>
    </source>
</reference>
<dbReference type="Gene3D" id="2.60.210.10">
    <property type="entry name" value="Apoptosis, Tumor Necrosis Factor Receptor Associated Protein 2, Chain A"/>
    <property type="match status" value="2"/>
</dbReference>
<dbReference type="AlphaFoldDB" id="A0A7J6NMB1"/>
<comment type="caution">
    <text evidence="4">The sequence shown here is derived from an EMBL/GenBank/DDBJ whole genome shotgun (WGS) entry which is preliminary data.</text>
</comment>
<dbReference type="InterPro" id="IPR050804">
    <property type="entry name" value="MCC"/>
</dbReference>
<dbReference type="OrthoDB" id="10319029at2759"/>
<dbReference type="CDD" id="cd00121">
    <property type="entry name" value="MATH"/>
    <property type="match status" value="1"/>
</dbReference>
<dbReference type="Proteomes" id="UP000541610">
    <property type="component" value="Unassembled WGS sequence"/>
</dbReference>
<organism evidence="4 5">
    <name type="scientific">Perkinsus olseni</name>
    <name type="common">Perkinsus atlanticus</name>
    <dbReference type="NCBI Taxonomy" id="32597"/>
    <lineage>
        <taxon>Eukaryota</taxon>
        <taxon>Sar</taxon>
        <taxon>Alveolata</taxon>
        <taxon>Perkinsozoa</taxon>
        <taxon>Perkinsea</taxon>
        <taxon>Perkinsida</taxon>
        <taxon>Perkinsidae</taxon>
        <taxon>Perkinsus</taxon>
    </lineage>
</organism>